<evidence type="ECO:0000256" key="1">
    <source>
        <dbReference type="ARBA" id="ARBA00004651"/>
    </source>
</evidence>
<dbReference type="InterPro" id="IPR025857">
    <property type="entry name" value="MacB_PCD"/>
</dbReference>
<name>A0ABP5MN58_9MICO</name>
<feature type="transmembrane region" description="Helical" evidence="7">
    <location>
        <begin position="317"/>
        <end position="344"/>
    </location>
</feature>
<evidence type="ECO:0000313" key="10">
    <source>
        <dbReference type="EMBL" id="GAA2174633.1"/>
    </source>
</evidence>
<feature type="transmembrane region" description="Helical" evidence="7">
    <location>
        <begin position="364"/>
        <end position="392"/>
    </location>
</feature>
<dbReference type="Proteomes" id="UP001501599">
    <property type="component" value="Unassembled WGS sequence"/>
</dbReference>
<dbReference type="InterPro" id="IPR050250">
    <property type="entry name" value="Macrolide_Exporter_MacB"/>
</dbReference>
<evidence type="ECO:0000259" key="9">
    <source>
        <dbReference type="Pfam" id="PF12704"/>
    </source>
</evidence>
<dbReference type="EMBL" id="BAAAQT010000006">
    <property type="protein sequence ID" value="GAA2174633.1"/>
    <property type="molecule type" value="Genomic_DNA"/>
</dbReference>
<feature type="transmembrane region" description="Helical" evidence="7">
    <location>
        <begin position="22"/>
        <end position="42"/>
    </location>
</feature>
<comment type="similarity">
    <text evidence="6">Belongs to the ABC-4 integral membrane protein family.</text>
</comment>
<comment type="subcellular location">
    <subcellularLocation>
        <location evidence="1">Cell membrane</location>
        <topology evidence="1">Multi-pass membrane protein</topology>
    </subcellularLocation>
</comment>
<feature type="transmembrane region" description="Helical" evidence="7">
    <location>
        <begin position="273"/>
        <end position="297"/>
    </location>
</feature>
<evidence type="ECO:0000256" key="7">
    <source>
        <dbReference type="SAM" id="Phobius"/>
    </source>
</evidence>
<evidence type="ECO:0000256" key="6">
    <source>
        <dbReference type="ARBA" id="ARBA00038076"/>
    </source>
</evidence>
<keyword evidence="4 7" id="KW-1133">Transmembrane helix</keyword>
<dbReference type="Pfam" id="PF02687">
    <property type="entry name" value="FtsX"/>
    <property type="match status" value="1"/>
</dbReference>
<keyword evidence="3 7" id="KW-0812">Transmembrane</keyword>
<dbReference type="RefSeq" id="WP_344343419.1">
    <property type="nucleotide sequence ID" value="NZ_BAAAQT010000006.1"/>
</dbReference>
<keyword evidence="11" id="KW-1185">Reference proteome</keyword>
<organism evidence="10 11">
    <name type="scientific">Agrococcus versicolor</name>
    <dbReference type="NCBI Taxonomy" id="501482"/>
    <lineage>
        <taxon>Bacteria</taxon>
        <taxon>Bacillati</taxon>
        <taxon>Actinomycetota</taxon>
        <taxon>Actinomycetes</taxon>
        <taxon>Micrococcales</taxon>
        <taxon>Microbacteriaceae</taxon>
        <taxon>Agrococcus</taxon>
    </lineage>
</organism>
<evidence type="ECO:0000256" key="4">
    <source>
        <dbReference type="ARBA" id="ARBA00022989"/>
    </source>
</evidence>
<protein>
    <submittedName>
        <fullName evidence="10">ABC transporter permease</fullName>
    </submittedName>
</protein>
<dbReference type="InterPro" id="IPR003838">
    <property type="entry name" value="ABC3_permease_C"/>
</dbReference>
<sequence>MRVVAATLVEALAQLRIHRVRVLLSLVGVAVAVAALTASVAMGDVVRQVSVESMEQSSGRPATFGFTVYSTTGESPSTDELVVEAEAIAERYDIRYMSPVMWLGGAVDLAGARTDAQVMGVGADYQAMHRLALAEGRWLVDSDAERLAPVVVVNRTVMDLLGVASVDQHPTITLPDGSTAVVVGVVEGAMYEGYPYVFGLPATALTIVGDEAGAFASPTIEMWVPEESAAAVEAMVARDLRGAFVGTQVDAYRQDYAAYFDPANDPTALMQQVLLGISGVVLLLGALSLVNIAVITVRHRVRELGIRRAFGASLSRVFVGVMLESVVGTVVAGVVGIMLVVLAYRLLLVDRVVPIGVTADLPPFPVAAAVVGLCVATAVGAIAGIIPALVAVRSKVIDAIRF</sequence>
<feature type="domain" description="MacB-like periplasmic core" evidence="9">
    <location>
        <begin position="23"/>
        <end position="206"/>
    </location>
</feature>
<evidence type="ECO:0000256" key="2">
    <source>
        <dbReference type="ARBA" id="ARBA00022475"/>
    </source>
</evidence>
<dbReference type="PANTHER" id="PTHR30572:SF4">
    <property type="entry name" value="ABC TRANSPORTER PERMEASE YTRF"/>
    <property type="match status" value="1"/>
</dbReference>
<keyword evidence="2" id="KW-1003">Cell membrane</keyword>
<comment type="caution">
    <text evidence="10">The sequence shown here is derived from an EMBL/GenBank/DDBJ whole genome shotgun (WGS) entry which is preliminary data.</text>
</comment>
<evidence type="ECO:0000259" key="8">
    <source>
        <dbReference type="Pfam" id="PF02687"/>
    </source>
</evidence>
<reference evidence="11" key="1">
    <citation type="journal article" date="2019" name="Int. J. Syst. Evol. Microbiol.">
        <title>The Global Catalogue of Microorganisms (GCM) 10K type strain sequencing project: providing services to taxonomists for standard genome sequencing and annotation.</title>
        <authorList>
            <consortium name="The Broad Institute Genomics Platform"/>
            <consortium name="The Broad Institute Genome Sequencing Center for Infectious Disease"/>
            <person name="Wu L."/>
            <person name="Ma J."/>
        </authorList>
    </citation>
    <scope>NUCLEOTIDE SEQUENCE [LARGE SCALE GENOMIC DNA]</scope>
    <source>
        <strain evidence="11">JCM 16026</strain>
    </source>
</reference>
<feature type="domain" description="ABC3 transporter permease C-terminal" evidence="8">
    <location>
        <begin position="277"/>
        <end position="389"/>
    </location>
</feature>
<accession>A0ABP5MN58</accession>
<evidence type="ECO:0000256" key="5">
    <source>
        <dbReference type="ARBA" id="ARBA00023136"/>
    </source>
</evidence>
<evidence type="ECO:0000256" key="3">
    <source>
        <dbReference type="ARBA" id="ARBA00022692"/>
    </source>
</evidence>
<proteinExistence type="inferred from homology"/>
<keyword evidence="5 7" id="KW-0472">Membrane</keyword>
<evidence type="ECO:0000313" key="11">
    <source>
        <dbReference type="Proteomes" id="UP001501599"/>
    </source>
</evidence>
<gene>
    <name evidence="10" type="ORF">GCM10009846_21330</name>
</gene>
<dbReference type="PANTHER" id="PTHR30572">
    <property type="entry name" value="MEMBRANE COMPONENT OF TRANSPORTER-RELATED"/>
    <property type="match status" value="1"/>
</dbReference>
<dbReference type="Pfam" id="PF12704">
    <property type="entry name" value="MacB_PCD"/>
    <property type="match status" value="1"/>
</dbReference>